<comment type="cofactor">
    <cofactor evidence="3">
        <name>Zn(2+)</name>
        <dbReference type="ChEBI" id="CHEBI:29105"/>
    </cofactor>
    <text evidence="3">Binds 2 Zn(2+) ions per subunit.</text>
</comment>
<dbReference type="GO" id="GO:0016813">
    <property type="term" value="F:hydrolase activity, acting on carbon-nitrogen (but not peptide) bonds, in linear amidines"/>
    <property type="evidence" value="ECO:0007669"/>
    <property type="project" value="InterPro"/>
</dbReference>
<keyword evidence="6" id="KW-1185">Reference proteome</keyword>
<name>A0A437MPJ6_9PROT</name>
<dbReference type="GO" id="GO:0046872">
    <property type="term" value="F:metal ion binding"/>
    <property type="evidence" value="ECO:0007669"/>
    <property type="project" value="UniProtKB-KW"/>
</dbReference>
<evidence type="ECO:0000256" key="3">
    <source>
        <dbReference type="PIRSR" id="PIRSR001235-1"/>
    </source>
</evidence>
<dbReference type="NCBIfam" id="TIGR01879">
    <property type="entry name" value="hydantase"/>
    <property type="match status" value="1"/>
</dbReference>
<dbReference type="InterPro" id="IPR010158">
    <property type="entry name" value="Amidase_Cbmase"/>
</dbReference>
<feature type="binding site" evidence="3">
    <location>
        <position position="90"/>
    </location>
    <ligand>
        <name>Zn(2+)</name>
        <dbReference type="ChEBI" id="CHEBI:29105"/>
        <label>1</label>
    </ligand>
</feature>
<dbReference type="InterPro" id="IPR002933">
    <property type="entry name" value="Peptidase_M20"/>
</dbReference>
<dbReference type="AlphaFoldDB" id="A0A437MPJ6"/>
<feature type="domain" description="Peptidase M20 dimerisation" evidence="4">
    <location>
        <begin position="217"/>
        <end position="316"/>
    </location>
</feature>
<dbReference type="Gene3D" id="3.30.70.360">
    <property type="match status" value="1"/>
</dbReference>
<reference evidence="5 6" key="1">
    <citation type="submission" date="2019-01" db="EMBL/GenBank/DDBJ databases">
        <authorList>
            <person name="Chen W.-M."/>
        </authorList>
    </citation>
    <scope>NUCLEOTIDE SEQUENCE [LARGE SCALE GENOMIC DNA]</scope>
    <source>
        <strain evidence="5 6">CCP-6</strain>
    </source>
</reference>
<feature type="binding site" evidence="3">
    <location>
        <position position="124"/>
    </location>
    <ligand>
        <name>Zn(2+)</name>
        <dbReference type="ChEBI" id="CHEBI:29105"/>
        <label>2</label>
    </ligand>
</feature>
<feature type="binding site" evidence="3">
    <location>
        <position position="79"/>
    </location>
    <ligand>
        <name>Zn(2+)</name>
        <dbReference type="ChEBI" id="CHEBI:29105"/>
        <label>1</label>
    </ligand>
</feature>
<feature type="binding site" evidence="3">
    <location>
        <position position="90"/>
    </location>
    <ligand>
        <name>Zn(2+)</name>
        <dbReference type="ChEBI" id="CHEBI:29105"/>
        <label>2</label>
    </ligand>
</feature>
<keyword evidence="2 5" id="KW-0378">Hydrolase</keyword>
<dbReference type="RefSeq" id="WP_127786461.1">
    <property type="nucleotide sequence ID" value="NZ_SACL01000001.1"/>
</dbReference>
<keyword evidence="3" id="KW-0479">Metal-binding</keyword>
<dbReference type="Pfam" id="PF07687">
    <property type="entry name" value="M20_dimer"/>
    <property type="match status" value="1"/>
</dbReference>
<evidence type="ECO:0000256" key="2">
    <source>
        <dbReference type="ARBA" id="ARBA00022801"/>
    </source>
</evidence>
<dbReference type="InterPro" id="IPR036264">
    <property type="entry name" value="Bact_exopeptidase_dim_dom"/>
</dbReference>
<dbReference type="Gene3D" id="3.40.630.10">
    <property type="entry name" value="Zn peptidases"/>
    <property type="match status" value="1"/>
</dbReference>
<sequence>MSSQEALALGILEEIAALSRDVAGVTREAYGEGEERAMQAIERRAAAMGFAAERDRYQNLWLRLPEDARTEPPVVLGSHLDSVPQGGNYDGLAGVLAGMLVLDRFRGRAAAAPPLRVLALRAEESAWYGKAYTGSLALTGRLPAGALALRHRSGTGTLGEAMARSGVDVDAVARGEALVGAHDIAAWLELHIEQGPVMIARGWPAAVVTGIRGNLRHNRVVCHGEAGHSGAVPRWLRHDAVLAVAELLSRMDEHWRVLLQMGMDLVMTAGICTTNAASHAVSVIPGEVQFSFEVRSQDQATLDRFFDLFRQECDAIGGARKVRFSFDERLASAPATMDAGWIARLEAAGAALGTPVERIPSGAGHDAAVFAGSGVPSAMVFVRNAHGSHNPEEAMEIADFLAGVDLLERALSDYAGSAPR</sequence>
<feature type="binding site" evidence="3">
    <location>
        <position position="389"/>
    </location>
    <ligand>
        <name>Zn(2+)</name>
        <dbReference type="ChEBI" id="CHEBI:29105"/>
        <label>2</label>
    </ligand>
</feature>
<dbReference type="PANTHER" id="PTHR32494">
    <property type="entry name" value="ALLANTOATE DEIMINASE-RELATED"/>
    <property type="match status" value="1"/>
</dbReference>
<dbReference type="SUPFAM" id="SSF55031">
    <property type="entry name" value="Bacterial exopeptidase dimerisation domain"/>
    <property type="match status" value="1"/>
</dbReference>
<protein>
    <submittedName>
        <fullName evidence="5">Zn-dependent hydrolase</fullName>
    </submittedName>
</protein>
<dbReference type="SUPFAM" id="SSF53187">
    <property type="entry name" value="Zn-dependent exopeptidases"/>
    <property type="match status" value="1"/>
</dbReference>
<dbReference type="EMBL" id="SACL01000001">
    <property type="protein sequence ID" value="RVT99567.1"/>
    <property type="molecule type" value="Genomic_DNA"/>
</dbReference>
<evidence type="ECO:0000313" key="5">
    <source>
        <dbReference type="EMBL" id="RVT99567.1"/>
    </source>
</evidence>
<gene>
    <name evidence="5" type="ORF">EOD42_05660</name>
</gene>
<organism evidence="5 6">
    <name type="scientific">Rhodovarius crocodyli</name>
    <dbReference type="NCBI Taxonomy" id="1979269"/>
    <lineage>
        <taxon>Bacteria</taxon>
        <taxon>Pseudomonadati</taxon>
        <taxon>Pseudomonadota</taxon>
        <taxon>Alphaproteobacteria</taxon>
        <taxon>Acetobacterales</taxon>
        <taxon>Roseomonadaceae</taxon>
        <taxon>Rhodovarius</taxon>
    </lineage>
</organism>
<feature type="binding site" evidence="3">
    <location>
        <position position="191"/>
    </location>
    <ligand>
        <name>Zn(2+)</name>
        <dbReference type="ChEBI" id="CHEBI:29105"/>
        <label>1</label>
    </ligand>
</feature>
<dbReference type="PANTHER" id="PTHR32494:SF5">
    <property type="entry name" value="ALLANTOATE AMIDOHYDROLASE"/>
    <property type="match status" value="1"/>
</dbReference>
<evidence type="ECO:0000256" key="1">
    <source>
        <dbReference type="ARBA" id="ARBA00006153"/>
    </source>
</evidence>
<accession>A0A437MPJ6</accession>
<dbReference type="Proteomes" id="UP000282957">
    <property type="component" value="Unassembled WGS sequence"/>
</dbReference>
<keyword evidence="3" id="KW-0862">Zinc</keyword>
<dbReference type="InterPro" id="IPR011650">
    <property type="entry name" value="Peptidase_M20_dimer"/>
</dbReference>
<comment type="caution">
    <text evidence="5">The sequence shown here is derived from an EMBL/GenBank/DDBJ whole genome shotgun (WGS) entry which is preliminary data.</text>
</comment>
<proteinExistence type="inferred from homology"/>
<dbReference type="PIRSF" id="PIRSF001235">
    <property type="entry name" value="Amidase_carbamoylase"/>
    <property type="match status" value="1"/>
</dbReference>
<evidence type="ECO:0000259" key="4">
    <source>
        <dbReference type="Pfam" id="PF07687"/>
    </source>
</evidence>
<evidence type="ECO:0000313" key="6">
    <source>
        <dbReference type="Proteomes" id="UP000282957"/>
    </source>
</evidence>
<comment type="similarity">
    <text evidence="1">Belongs to the peptidase M20 family.</text>
</comment>
<dbReference type="Pfam" id="PF01546">
    <property type="entry name" value="Peptidase_M20"/>
    <property type="match status" value="1"/>
</dbReference>
<dbReference type="OrthoDB" id="9808195at2"/>